<evidence type="ECO:0000256" key="6">
    <source>
        <dbReference type="ARBA" id="ARBA00023136"/>
    </source>
</evidence>
<keyword evidence="2" id="KW-0808">Transferase</keyword>
<evidence type="ECO:0000313" key="10">
    <source>
        <dbReference type="Proteomes" id="UP001497493"/>
    </source>
</evidence>
<feature type="domain" description="Phospholipid/glycerol acyltransferase" evidence="8">
    <location>
        <begin position="77"/>
        <end position="189"/>
    </location>
</feature>
<dbReference type="Pfam" id="PF01553">
    <property type="entry name" value="Acyltransferase"/>
    <property type="match status" value="1"/>
</dbReference>
<name>A0ABP1CAK6_9GAMM</name>
<keyword evidence="5" id="KW-0443">Lipid metabolism</keyword>
<accession>A0ABP1CAK6</accession>
<evidence type="ECO:0000256" key="2">
    <source>
        <dbReference type="ARBA" id="ARBA00022679"/>
    </source>
</evidence>
<dbReference type="EMBL" id="OZ026884">
    <property type="protein sequence ID" value="CAL1241307.1"/>
    <property type="molecule type" value="Genomic_DNA"/>
</dbReference>
<dbReference type="PANTHER" id="PTHR23063:SF52">
    <property type="entry name" value="LYSOPHOSPHATIDYLCHOLINE ACYLTRANSFERASE"/>
    <property type="match status" value="1"/>
</dbReference>
<organism evidence="9 10">
    <name type="scientific">Candidatus Methylocalor cossyra</name>
    <dbReference type="NCBI Taxonomy" id="3108543"/>
    <lineage>
        <taxon>Bacteria</taxon>
        <taxon>Pseudomonadati</taxon>
        <taxon>Pseudomonadota</taxon>
        <taxon>Gammaproteobacteria</taxon>
        <taxon>Methylococcales</taxon>
        <taxon>Methylococcaceae</taxon>
        <taxon>Candidatus Methylocalor</taxon>
    </lineage>
</organism>
<keyword evidence="3" id="KW-0812">Transmembrane</keyword>
<keyword evidence="10" id="KW-1185">Reference proteome</keyword>
<reference evidence="9 10" key="1">
    <citation type="submission" date="2024-04" db="EMBL/GenBank/DDBJ databases">
        <authorList>
            <person name="Cremers G."/>
        </authorList>
    </citation>
    <scope>NUCLEOTIDE SEQUENCE [LARGE SCALE GENOMIC DNA]</scope>
    <source>
        <strain evidence="9">MeCH1-AG</strain>
    </source>
</reference>
<keyword evidence="6" id="KW-0472">Membrane</keyword>
<evidence type="ECO:0000256" key="1">
    <source>
        <dbReference type="ARBA" id="ARBA00004370"/>
    </source>
</evidence>
<evidence type="ECO:0000256" key="3">
    <source>
        <dbReference type="ARBA" id="ARBA00022692"/>
    </source>
</evidence>
<gene>
    <name evidence="9" type="ORF">MECH1_V1_2531</name>
</gene>
<protein>
    <submittedName>
        <fullName evidence="9">Phospholipid/glycerol acyltransferase</fullName>
    </submittedName>
</protein>
<dbReference type="Proteomes" id="UP001497493">
    <property type="component" value="Chromosome"/>
</dbReference>
<keyword evidence="7 9" id="KW-0012">Acyltransferase</keyword>
<comment type="subcellular location">
    <subcellularLocation>
        <location evidence="1">Membrane</location>
    </subcellularLocation>
</comment>
<dbReference type="InterPro" id="IPR002123">
    <property type="entry name" value="Plipid/glycerol_acylTrfase"/>
</dbReference>
<keyword evidence="4" id="KW-1133">Transmembrane helix</keyword>
<dbReference type="SMART" id="SM00563">
    <property type="entry name" value="PlsC"/>
    <property type="match status" value="1"/>
</dbReference>
<dbReference type="PANTHER" id="PTHR23063">
    <property type="entry name" value="PHOSPHOLIPID ACYLTRANSFERASE"/>
    <property type="match status" value="1"/>
</dbReference>
<evidence type="ECO:0000313" key="9">
    <source>
        <dbReference type="EMBL" id="CAL1241307.1"/>
    </source>
</evidence>
<dbReference type="GO" id="GO:0016746">
    <property type="term" value="F:acyltransferase activity"/>
    <property type="evidence" value="ECO:0007669"/>
    <property type="project" value="UniProtKB-KW"/>
</dbReference>
<evidence type="ECO:0000256" key="7">
    <source>
        <dbReference type="ARBA" id="ARBA00023315"/>
    </source>
</evidence>
<dbReference type="CDD" id="cd07989">
    <property type="entry name" value="LPLAT_AGPAT-like"/>
    <property type="match status" value="1"/>
</dbReference>
<dbReference type="SUPFAM" id="SSF69593">
    <property type="entry name" value="Glycerol-3-phosphate (1)-acyltransferase"/>
    <property type="match status" value="1"/>
</dbReference>
<evidence type="ECO:0000256" key="5">
    <source>
        <dbReference type="ARBA" id="ARBA00023098"/>
    </source>
</evidence>
<proteinExistence type="predicted"/>
<evidence type="ECO:0000259" key="8">
    <source>
        <dbReference type="SMART" id="SM00563"/>
    </source>
</evidence>
<evidence type="ECO:0000256" key="4">
    <source>
        <dbReference type="ARBA" id="ARBA00022989"/>
    </source>
</evidence>
<sequence>MKPSIAPLRKYLKAILVGLAFVAGLAAVTLLFPGARLLGHRVSEAVRGRITVLWYRSVARLLNLRIRCFGELMPTPGLVVSNHVSWLDIVALGSQAPLDFIAKREVADWPVVGYLGRRTGTLFVRRGDSHSTRSTAEEMVWRLKRGRRLALFPEGTSSSGEGVLHFHPRLFQPALMANLPVQAVAIAYRGAARPVAPFVGDDAFLPHLWRLLALERIDVDLIPCPPLTPGRFDRNALAQQTRAQILSALELQAPPLTLSA</sequence>